<evidence type="ECO:0000256" key="1">
    <source>
        <dbReference type="SAM" id="MobiDB-lite"/>
    </source>
</evidence>
<dbReference type="OrthoDB" id="289228at2759"/>
<reference evidence="5 6" key="1">
    <citation type="submission" date="2020-04" db="EMBL/GenBank/DDBJ databases">
        <authorList>
            <person name="Wallbank WR R."/>
            <person name="Pardo Diaz C."/>
            <person name="Kozak K."/>
            <person name="Martin S."/>
            <person name="Jiggins C."/>
            <person name="Moest M."/>
            <person name="Warren A I."/>
            <person name="Byers J.R.P. K."/>
            <person name="Montejo-Kovacevich G."/>
            <person name="Yen C E."/>
        </authorList>
    </citation>
    <scope>NUCLEOTIDE SEQUENCE [LARGE SCALE GENOMIC DNA]</scope>
</reference>
<evidence type="ECO:0000313" key="3">
    <source>
        <dbReference type="EMBL" id="CAB3222274.1"/>
    </source>
</evidence>
<dbReference type="Proteomes" id="UP000494256">
    <property type="component" value="Unassembled WGS sequence"/>
</dbReference>
<sequence length="495" mass="54905">MGNHHSHDSKGGGEQGSSGTSTPRGSQRGAGSRSGSGGDLQGLAEKNDKPPPSMIPIEKLGKLLAQRSQKEDGVNGVTEKCFTKYLFGMYPELATQFYKYVHKAGKCKNKHIPLSTFRQQCEKILAMLDDNVIIDTYVRMFSSDDDDNTVTPDGLRSLLYTSYKLSMDHYPEGPQTCLMINKTLSAVVNGCFNNKDSHSVGFVVRWLEEHCHRLIFPVHRYCVHMLATRHRDMEAHVESCGLGAGLELATPVLERGAWQAASALMPVSRAWLLAGTAPPLYSRPTQPPHQPPGGGLASAAWLARLVCAVPSHWVPLYAARDHGLGANRFLHHTLAYRGPTLVLIQAEEMVIVVCSPQEWRETHQYWGGPDCALIVVCPTFSVVEHAPKMLYLNTSIRGYPKGLRAGSDPRKPLLIIPEDFDSVTFKGVPYPLQNIEVWGCGDQASRETQLEIKKWQVKEAERQRSVKLSAADWIEHPDRYLLELAGRPQYNNSAS</sequence>
<dbReference type="SMART" id="SM00584">
    <property type="entry name" value="TLDc"/>
    <property type="match status" value="1"/>
</dbReference>
<evidence type="ECO:0000313" key="6">
    <source>
        <dbReference type="Proteomes" id="UP000494256"/>
    </source>
</evidence>
<feature type="domain" description="TLDc" evidence="2">
    <location>
        <begin position="295"/>
        <end position="441"/>
    </location>
</feature>
<organism evidence="3 5">
    <name type="scientific">Arctia plantaginis</name>
    <name type="common">Wood tiger moth</name>
    <name type="synonym">Phalaena plantaginis</name>
    <dbReference type="NCBI Taxonomy" id="874455"/>
    <lineage>
        <taxon>Eukaryota</taxon>
        <taxon>Metazoa</taxon>
        <taxon>Ecdysozoa</taxon>
        <taxon>Arthropoda</taxon>
        <taxon>Hexapoda</taxon>
        <taxon>Insecta</taxon>
        <taxon>Pterygota</taxon>
        <taxon>Neoptera</taxon>
        <taxon>Endopterygota</taxon>
        <taxon>Lepidoptera</taxon>
        <taxon>Glossata</taxon>
        <taxon>Ditrysia</taxon>
        <taxon>Noctuoidea</taxon>
        <taxon>Erebidae</taxon>
        <taxon>Arctiinae</taxon>
        <taxon>Arctia</taxon>
    </lineage>
</organism>
<feature type="compositionally biased region" description="Basic and acidic residues" evidence="1">
    <location>
        <begin position="1"/>
        <end position="11"/>
    </location>
</feature>
<evidence type="ECO:0000259" key="2">
    <source>
        <dbReference type="PROSITE" id="PS51886"/>
    </source>
</evidence>
<dbReference type="InterPro" id="IPR006571">
    <property type="entry name" value="TLDc_dom"/>
</dbReference>
<accession>A0A8S0YR62</accession>
<dbReference type="Pfam" id="PF07534">
    <property type="entry name" value="TLD"/>
    <property type="match status" value="1"/>
</dbReference>
<evidence type="ECO:0000313" key="5">
    <source>
        <dbReference type="Proteomes" id="UP000494106"/>
    </source>
</evidence>
<proteinExistence type="predicted"/>
<feature type="compositionally biased region" description="Low complexity" evidence="1">
    <location>
        <begin position="17"/>
        <end position="31"/>
    </location>
</feature>
<name>A0A8S0YR62_ARCPL</name>
<comment type="caution">
    <text evidence="3">The sequence shown here is derived from an EMBL/GenBank/DDBJ whole genome shotgun (WGS) entry which is preliminary data.</text>
</comment>
<dbReference type="Proteomes" id="UP000494106">
    <property type="component" value="Unassembled WGS sequence"/>
</dbReference>
<dbReference type="EMBL" id="CADEBD010000327">
    <property type="protein sequence ID" value="CAB3245524.1"/>
    <property type="molecule type" value="Genomic_DNA"/>
</dbReference>
<protein>
    <recommendedName>
        <fullName evidence="2">TLDc domain-containing protein</fullName>
    </recommendedName>
</protein>
<feature type="region of interest" description="Disordered" evidence="1">
    <location>
        <begin position="1"/>
        <end position="56"/>
    </location>
</feature>
<gene>
    <name evidence="4" type="ORF">APLA_LOCUS11101</name>
    <name evidence="3" type="ORF">APLA_LOCUS987</name>
</gene>
<dbReference type="PROSITE" id="PS51886">
    <property type="entry name" value="TLDC"/>
    <property type="match status" value="1"/>
</dbReference>
<dbReference type="AlphaFoldDB" id="A0A8S0YR62"/>
<keyword evidence="5" id="KW-1185">Reference proteome</keyword>
<evidence type="ECO:0000313" key="4">
    <source>
        <dbReference type="EMBL" id="CAB3245524.1"/>
    </source>
</evidence>
<dbReference type="EMBL" id="CADEBC010000083">
    <property type="protein sequence ID" value="CAB3222274.1"/>
    <property type="molecule type" value="Genomic_DNA"/>
</dbReference>